<accession>A0A429GBP2</accession>
<dbReference type="Proteomes" id="UP000277582">
    <property type="component" value="Unassembled WGS sequence"/>
</dbReference>
<keyword evidence="1" id="KW-1133">Transmembrane helix</keyword>
<protein>
    <submittedName>
        <fullName evidence="2">Uncharacterized protein</fullName>
    </submittedName>
</protein>
<reference evidence="2 3" key="1">
    <citation type="submission" date="2018-10" db="EMBL/GenBank/DDBJ databases">
        <title>Co-occurring genomic capacity for anaerobic methane metabolism and dissimilatory sulfite reduction discovered in the Korarchaeota.</title>
        <authorList>
            <person name="Mckay L.J."/>
            <person name="Dlakic M."/>
            <person name="Fields M.W."/>
            <person name="Delmont T.O."/>
            <person name="Eren A.M."/>
            <person name="Jay Z.J."/>
            <person name="Klingelsmith K.B."/>
            <person name="Rusch D.B."/>
            <person name="Inskeep W.P."/>
        </authorList>
    </citation>
    <scope>NUCLEOTIDE SEQUENCE [LARGE SCALE GENOMIC DNA]</scope>
    <source>
        <strain evidence="2 3">MDKW</strain>
    </source>
</reference>
<dbReference type="AlphaFoldDB" id="A0A429GBP2"/>
<feature type="non-terminal residue" evidence="2">
    <location>
        <position position="102"/>
    </location>
</feature>
<gene>
    <name evidence="2" type="ORF">D6D85_16415</name>
</gene>
<keyword evidence="1" id="KW-0812">Transmembrane</keyword>
<keyword evidence="1" id="KW-0472">Membrane</keyword>
<evidence type="ECO:0000256" key="1">
    <source>
        <dbReference type="SAM" id="Phobius"/>
    </source>
</evidence>
<name>A0A429GBP2_9CREN</name>
<organism evidence="2 3">
    <name type="scientific">Candidatus Methanodesulfokora washburnensis</name>
    <dbReference type="NCBI Taxonomy" id="2478471"/>
    <lineage>
        <taxon>Archaea</taxon>
        <taxon>Thermoproteota</taxon>
        <taxon>Candidatus Korarchaeia</taxon>
        <taxon>Candidatus Korarchaeia incertae sedis</taxon>
        <taxon>Candidatus Methanodesulfokora</taxon>
    </lineage>
</organism>
<evidence type="ECO:0000313" key="3">
    <source>
        <dbReference type="Proteomes" id="UP000277582"/>
    </source>
</evidence>
<evidence type="ECO:0000313" key="2">
    <source>
        <dbReference type="EMBL" id="RSN71247.1"/>
    </source>
</evidence>
<proteinExistence type="predicted"/>
<feature type="transmembrane region" description="Helical" evidence="1">
    <location>
        <begin position="6"/>
        <end position="29"/>
    </location>
</feature>
<dbReference type="EMBL" id="RCOS01000179">
    <property type="protein sequence ID" value="RSN71247.1"/>
    <property type="molecule type" value="Genomic_DNA"/>
</dbReference>
<comment type="caution">
    <text evidence="2">The sequence shown here is derived from an EMBL/GenBank/DDBJ whole genome shotgun (WGS) entry which is preliminary data.</text>
</comment>
<sequence length="102" mass="11808">MAPRRILELIILFFILVIFLILFSILFFMPSRSEIHTELSQAVVSLPPRWSVPKWSVEEDLVSKTYNLEEMRITLLVRRPFVCLSAEIGNESLVNESSIKSL</sequence>
<keyword evidence="3" id="KW-1185">Reference proteome</keyword>